<evidence type="ECO:0000259" key="5">
    <source>
        <dbReference type="PROSITE" id="PS50837"/>
    </source>
</evidence>
<keyword evidence="1" id="KW-0677">Repeat</keyword>
<dbReference type="InterPro" id="IPR007111">
    <property type="entry name" value="NACHT_NTPase"/>
</dbReference>
<dbReference type="SUPFAM" id="SSF48403">
    <property type="entry name" value="Ankyrin repeat"/>
    <property type="match status" value="1"/>
</dbReference>
<dbReference type="SMART" id="SM00248">
    <property type="entry name" value="ANK"/>
    <property type="match status" value="6"/>
</dbReference>
<dbReference type="Pfam" id="PF12796">
    <property type="entry name" value="Ank_2"/>
    <property type="match status" value="2"/>
</dbReference>
<dbReference type="HOGENOM" id="CLU_000288_34_7_1"/>
<dbReference type="InterPro" id="IPR056884">
    <property type="entry name" value="NPHP3-like_N"/>
</dbReference>
<dbReference type="InterPro" id="IPR031359">
    <property type="entry name" value="NACHT_N"/>
</dbReference>
<keyword evidence="3" id="KW-0175">Coiled coil</keyword>
<accession>A0A093VL16</accession>
<dbReference type="PROSITE" id="PS50088">
    <property type="entry name" value="ANK_REPEAT"/>
    <property type="match status" value="2"/>
</dbReference>
<evidence type="ECO:0000256" key="2">
    <source>
        <dbReference type="PROSITE-ProRule" id="PRU00023"/>
    </source>
</evidence>
<feature type="domain" description="NACHT" evidence="5">
    <location>
        <begin position="382"/>
        <end position="534"/>
    </location>
</feature>
<dbReference type="eggNOG" id="KOG4177">
    <property type="taxonomic scope" value="Eukaryota"/>
</dbReference>
<dbReference type="PANTHER" id="PTHR10039:SF17">
    <property type="entry name" value="FUNGAL STAND N-TERMINAL GOODBYE DOMAIN-CONTAINING PROTEIN-RELATED"/>
    <property type="match status" value="1"/>
</dbReference>
<organism evidence="6">
    <name type="scientific">Talaromyces marneffei PM1</name>
    <dbReference type="NCBI Taxonomy" id="1077442"/>
    <lineage>
        <taxon>Eukaryota</taxon>
        <taxon>Fungi</taxon>
        <taxon>Dikarya</taxon>
        <taxon>Ascomycota</taxon>
        <taxon>Pezizomycotina</taxon>
        <taxon>Eurotiomycetes</taxon>
        <taxon>Eurotiomycetidae</taxon>
        <taxon>Eurotiales</taxon>
        <taxon>Trichocomaceae</taxon>
        <taxon>Talaromyces</taxon>
        <taxon>Talaromyces sect. Talaromyces</taxon>
    </lineage>
</organism>
<evidence type="ECO:0000256" key="4">
    <source>
        <dbReference type="SAM" id="MobiDB-lite"/>
    </source>
</evidence>
<sequence length="1234" mass="139357">MGLRDYFKGVRKKDQGQTRLNKGDTRPATTVNTQNSVSTSQPTTQTASNTILSAKPRYVKRDLWDEAYEALQAQNQDLIQKYEEIILEYDKQNADATTQQLGESLTTKFYHDIASQKIDEVDLAKWQIKIGNRSLVLRDQFDKAVKVVIATKEFISSAVSSEPHAALAWAGLLENPTRQSKDVQDCLETIPFIVRRLRVMERLIRPDSAQDTYNVDSFALIQDFEETTIKLYQTILEFQIRVGRHYSELWATRYGRDVIKADDWADLKSQINSLESKCTILARDLSLENIEAGLQSSDLHVRQGFDQIQKELARTATSIDHQTIIQSTWRQTDEEREVVQLFRNGNPYENQKNRIPKRVSETCNWVLKNKKFLEWEQSDVSDLLWLSAKPGSGKSVVAKTLVDERLRATQPGYAICYFFFKDISSYQRSPASALAAILHQLFSAIPSLVRHALFPYELNGKELPLLLGIMFGILIDAATDPAVTQIICVLDALDECDEKERLFLIEKITNFYRDSKSCLPDQQPKLKFFLTSRPYDDIQFQFHQLIQEVPTIHLSGDEESAGISSEIDRVTITKVQQLAGEKGFDHDTTEFLLDKLLQVENRTYLWLSLLMEEIRTSHRRGNRREIERLVSELPRSVMDAYDSILNKSRDKQLARELLHIILAAKRPLSLEEMSVATALAGDLSYNSYEDIGLESPNAFGRRIQNICGLFVTIDDGHVFLIHQTAKEYLMEKENGGSGDWRHTFHPNDSETLISSVCISLLSFECFEKDPLPDEGFIVYEESGVNPGSVSSFGISNAREGNVYVSGSYLEDHPFLDYAAKNWTEHCKNCELESQEVWQPRITTICDTRSLTFQRWFAIYRHANDGHLPEVMTCLNVAAEFKFSNILRRFLEQGEDPNEPDAQGATPLQRAANSSKEATEILLKAGADPNATGWDTPWITEVDEDGSRREVKRFSGTPLYMAISGDNVDVVECLIQNGASLDFPSSGVTPLTAALVMSAFNDNGMKIFRLLLDHGADPRMKTCDPVFQDNRGWGVLHYAAQFGNTEAIEMLLGHKDVNVNERTVGEEEVATNILKDDNDNGYVEGSRVDEHDIVDEVDKCKDIHASSENGEDGDSDNEPIDYMHNKLANDYGQVSNLSHSEGSDTHHSDCETSISSEDSFSIALGSTPLHVAVHSRNVKIVKLLLRNGADMHVPNSHGVSAMGLALSFCKDSYKGDNDEILRLLEEFDTKEDYVD</sequence>
<proteinExistence type="predicted"/>
<dbReference type="Pfam" id="PF23239">
    <property type="entry name" value="DUF7069"/>
    <property type="match status" value="1"/>
</dbReference>
<feature type="repeat" description="ANK" evidence="2">
    <location>
        <begin position="953"/>
        <end position="985"/>
    </location>
</feature>
<dbReference type="InterPro" id="IPR055497">
    <property type="entry name" value="DUF7069"/>
</dbReference>
<dbReference type="InterPro" id="IPR027417">
    <property type="entry name" value="P-loop_NTPase"/>
</dbReference>
<name>A0A093VL16_TALMA</name>
<evidence type="ECO:0000313" key="6">
    <source>
        <dbReference type="EMBL" id="KFX53247.1"/>
    </source>
</evidence>
<dbReference type="EMBL" id="JPOX01000001">
    <property type="protein sequence ID" value="KFX53247.1"/>
    <property type="molecule type" value="Genomic_DNA"/>
</dbReference>
<dbReference type="Gene3D" id="1.25.40.20">
    <property type="entry name" value="Ankyrin repeat-containing domain"/>
    <property type="match status" value="2"/>
</dbReference>
<dbReference type="InterPro" id="IPR036770">
    <property type="entry name" value="Ankyrin_rpt-contain_sf"/>
</dbReference>
<dbReference type="InterPro" id="IPR002110">
    <property type="entry name" value="Ankyrin_rpt"/>
</dbReference>
<feature type="compositionally biased region" description="Basic and acidic residues" evidence="4">
    <location>
        <begin position="1"/>
        <end position="25"/>
    </location>
</feature>
<dbReference type="AlphaFoldDB" id="A0A093VL16"/>
<dbReference type="PROSITE" id="PS50837">
    <property type="entry name" value="NACHT"/>
    <property type="match status" value="1"/>
</dbReference>
<feature type="coiled-coil region" evidence="3">
    <location>
        <begin position="61"/>
        <end position="99"/>
    </location>
</feature>
<dbReference type="Pfam" id="PF24883">
    <property type="entry name" value="NPHP3_N"/>
    <property type="match status" value="1"/>
</dbReference>
<dbReference type="Pfam" id="PF22939">
    <property type="entry name" value="WHD_GPIID"/>
    <property type="match status" value="1"/>
</dbReference>
<dbReference type="PANTHER" id="PTHR10039">
    <property type="entry name" value="AMELOGENIN"/>
    <property type="match status" value="1"/>
</dbReference>
<dbReference type="Pfam" id="PF00023">
    <property type="entry name" value="Ank"/>
    <property type="match status" value="2"/>
</dbReference>
<dbReference type="Pfam" id="PF17100">
    <property type="entry name" value="NACHT_N"/>
    <property type="match status" value="1"/>
</dbReference>
<dbReference type="InterPro" id="IPR054471">
    <property type="entry name" value="GPIID_WHD"/>
</dbReference>
<feature type="region of interest" description="Disordered" evidence="4">
    <location>
        <begin position="1"/>
        <end position="49"/>
    </location>
</feature>
<protein>
    <submittedName>
        <fullName evidence="6">Vegetative incompatibility protein HET-E-1</fullName>
    </submittedName>
</protein>
<keyword evidence="2" id="KW-0040">ANK repeat</keyword>
<feature type="region of interest" description="Disordered" evidence="4">
    <location>
        <begin position="1132"/>
        <end position="1151"/>
    </location>
</feature>
<comment type="caution">
    <text evidence="6">The sequence shown here is derived from an EMBL/GenBank/DDBJ whole genome shotgun (WGS) entry which is preliminary data.</text>
</comment>
<dbReference type="PROSITE" id="PS50297">
    <property type="entry name" value="ANK_REP_REGION"/>
    <property type="match status" value="2"/>
</dbReference>
<reference evidence="6" key="1">
    <citation type="journal article" date="2014" name="PLoS Genet.">
        <title>Signature Gene Expression Reveals Novel Clues to the Molecular Mechanisms of Dimorphic Transition in Penicillium marneffei.</title>
        <authorList>
            <person name="Yang E."/>
            <person name="Wang G."/>
            <person name="Cai J."/>
            <person name="Woo P.C."/>
            <person name="Lau S.K."/>
            <person name="Yuen K.-Y."/>
            <person name="Chow W.-N."/>
            <person name="Lin X."/>
        </authorList>
    </citation>
    <scope>NUCLEOTIDE SEQUENCE [LARGE SCALE GENOMIC DNA]</scope>
    <source>
        <strain evidence="6">PM1</strain>
    </source>
</reference>
<feature type="repeat" description="ANK" evidence="2">
    <location>
        <begin position="1163"/>
        <end position="1195"/>
    </location>
</feature>
<gene>
    <name evidence="6" type="ORF">GQ26_0011040</name>
</gene>
<feature type="compositionally biased region" description="Low complexity" evidence="4">
    <location>
        <begin position="29"/>
        <end position="41"/>
    </location>
</feature>
<dbReference type="Gene3D" id="3.40.50.300">
    <property type="entry name" value="P-loop containing nucleotide triphosphate hydrolases"/>
    <property type="match status" value="1"/>
</dbReference>
<evidence type="ECO:0000256" key="3">
    <source>
        <dbReference type="SAM" id="Coils"/>
    </source>
</evidence>
<evidence type="ECO:0000256" key="1">
    <source>
        <dbReference type="ARBA" id="ARBA00022737"/>
    </source>
</evidence>
<feature type="compositionally biased region" description="Basic and acidic residues" evidence="4">
    <location>
        <begin position="1140"/>
        <end position="1149"/>
    </location>
</feature>